<dbReference type="Proteomes" id="UP000678393">
    <property type="component" value="Unassembled WGS sequence"/>
</dbReference>
<feature type="domain" description="RGS" evidence="2">
    <location>
        <begin position="1087"/>
        <end position="1193"/>
    </location>
</feature>
<dbReference type="GO" id="GO:0009966">
    <property type="term" value="P:regulation of signal transduction"/>
    <property type="evidence" value="ECO:0007669"/>
    <property type="project" value="InterPro"/>
</dbReference>
<evidence type="ECO:0000259" key="2">
    <source>
        <dbReference type="PROSITE" id="PS50132"/>
    </source>
</evidence>
<feature type="compositionally biased region" description="Basic and acidic residues" evidence="1">
    <location>
        <begin position="56"/>
        <end position="73"/>
    </location>
</feature>
<dbReference type="GO" id="GO:0005634">
    <property type="term" value="C:nucleus"/>
    <property type="evidence" value="ECO:0007669"/>
    <property type="project" value="TreeGrafter"/>
</dbReference>
<proteinExistence type="predicted"/>
<dbReference type="PROSITE" id="PS50132">
    <property type="entry name" value="RGS"/>
    <property type="match status" value="3"/>
</dbReference>
<dbReference type="InterPro" id="IPR042651">
    <property type="entry name" value="Rgs22"/>
</dbReference>
<evidence type="ECO:0000313" key="4">
    <source>
        <dbReference type="Proteomes" id="UP000678393"/>
    </source>
</evidence>
<feature type="domain" description="RGS" evidence="2">
    <location>
        <begin position="694"/>
        <end position="786"/>
    </location>
</feature>
<keyword evidence="4" id="KW-1185">Reference proteome</keyword>
<feature type="region of interest" description="Disordered" evidence="1">
    <location>
        <begin position="39"/>
        <end position="73"/>
    </location>
</feature>
<feature type="non-terminal residue" evidence="3">
    <location>
        <position position="1"/>
    </location>
</feature>
<gene>
    <name evidence="3" type="ORF">CUNI_LOCUS18276</name>
</gene>
<dbReference type="Gene3D" id="1.10.167.10">
    <property type="entry name" value="Regulator of G-protein Signalling 4, domain 2"/>
    <property type="match status" value="4"/>
</dbReference>
<feature type="domain" description="RGS" evidence="2">
    <location>
        <begin position="864"/>
        <end position="923"/>
    </location>
</feature>
<dbReference type="GO" id="GO:0005737">
    <property type="term" value="C:cytoplasm"/>
    <property type="evidence" value="ECO:0007669"/>
    <property type="project" value="TreeGrafter"/>
</dbReference>
<accession>A0A8S3ZX30</accession>
<name>A0A8S3ZX30_9EUPU</name>
<feature type="compositionally biased region" description="Polar residues" evidence="1">
    <location>
        <begin position="224"/>
        <end position="244"/>
    </location>
</feature>
<dbReference type="GO" id="GO:0001965">
    <property type="term" value="F:G-protein alpha-subunit binding"/>
    <property type="evidence" value="ECO:0007669"/>
    <property type="project" value="InterPro"/>
</dbReference>
<dbReference type="EMBL" id="CAJHNH020005591">
    <property type="protein sequence ID" value="CAG5132718.1"/>
    <property type="molecule type" value="Genomic_DNA"/>
</dbReference>
<dbReference type="SUPFAM" id="SSF48097">
    <property type="entry name" value="Regulator of G-protein signaling, RGS"/>
    <property type="match status" value="4"/>
</dbReference>
<dbReference type="InterPro" id="IPR016137">
    <property type="entry name" value="RGS"/>
</dbReference>
<feature type="region of interest" description="Disordered" evidence="1">
    <location>
        <begin position="224"/>
        <end position="253"/>
    </location>
</feature>
<evidence type="ECO:0000256" key="1">
    <source>
        <dbReference type="SAM" id="MobiDB-lite"/>
    </source>
</evidence>
<dbReference type="SMART" id="SM00315">
    <property type="entry name" value="RGS"/>
    <property type="match status" value="2"/>
</dbReference>
<reference evidence="3" key="1">
    <citation type="submission" date="2021-04" db="EMBL/GenBank/DDBJ databases">
        <authorList>
            <consortium name="Molecular Ecology Group"/>
        </authorList>
    </citation>
    <scope>NUCLEOTIDE SEQUENCE</scope>
</reference>
<comment type="caution">
    <text evidence="3">The sequence shown here is derived from an EMBL/GenBank/DDBJ whole genome shotgun (WGS) entry which is preliminary data.</text>
</comment>
<dbReference type="OrthoDB" id="10013157at2759"/>
<organism evidence="3 4">
    <name type="scientific">Candidula unifasciata</name>
    <dbReference type="NCBI Taxonomy" id="100452"/>
    <lineage>
        <taxon>Eukaryota</taxon>
        <taxon>Metazoa</taxon>
        <taxon>Spiralia</taxon>
        <taxon>Lophotrochozoa</taxon>
        <taxon>Mollusca</taxon>
        <taxon>Gastropoda</taxon>
        <taxon>Heterobranchia</taxon>
        <taxon>Euthyneura</taxon>
        <taxon>Panpulmonata</taxon>
        <taxon>Eupulmonata</taxon>
        <taxon>Stylommatophora</taxon>
        <taxon>Helicina</taxon>
        <taxon>Helicoidea</taxon>
        <taxon>Geomitridae</taxon>
        <taxon>Candidula</taxon>
    </lineage>
</organism>
<dbReference type="PANTHER" id="PTHR46583">
    <property type="entry name" value="REGULATOR OF G-PROTEIN SIGNALING 22"/>
    <property type="match status" value="1"/>
</dbReference>
<feature type="region of interest" description="Disordered" evidence="1">
    <location>
        <begin position="1"/>
        <end position="23"/>
    </location>
</feature>
<dbReference type="InterPro" id="IPR044926">
    <property type="entry name" value="RGS_subdomain_2"/>
</dbReference>
<dbReference type="PANTHER" id="PTHR46583:SF1">
    <property type="entry name" value="REGULATOR OF G-PROTEIN SIGNALING 22"/>
    <property type="match status" value="1"/>
</dbReference>
<evidence type="ECO:0000313" key="3">
    <source>
        <dbReference type="EMBL" id="CAG5132718.1"/>
    </source>
</evidence>
<sequence length="1296" mass="148850">MSIQRRGTVSGGGDAPSSITASKKSSVFNSRYFGVYTPGLIGPNEKEPPVHGNSKVTEKEVSRERPFTPRPSDRIHAATSMLRAKLSSDPNADEEMIPAGNVVFVWPKQDQQNISAEAEMEDQVGRETEFAQRMREHQIINQIYSDGSWEEGGTGNIILKSVDELGSVIAAAVIKKTIAGMLHVSEDSIVGDPRILDIYPSKELTCVSVDKLNLCVVVEPSNTAGSRMSVTPSPISATPNPTDETNTDGEVPDKEPVHIKWHKAIIKPAEEDPDEESLLDSDEDFEERDEHFRRRKDKWHSLTSLKGFQAFKKFLVGTQGEKYWELWIDIDKGRLISSEEEKQKYILQMRDKYYKKGAQYELSAENKRKLKLENLSHWTPEYLLQVQAHVLEPLVLYWAPRYLLSHLMHTSPEKYYLYNQLKLATFNPVSDPYPHTQELLPLRPKSCCPINRLGLGFGEMNDNIYMTDTKDMRTMPQVGNRRIYSQDTINRLANTPTAKYLRKLEVKNKPAVSAKPRMSDFPESILATKKMSVVASARSSKNVASENSGMFSQKSSLIMPLTQKRGMSAANVSVSCPYNSLDVLFNTKEEKLAKTSKSTLPPLVKVGDSKGDKCKPIKLAPMKKSDSEGTTNYTFYRQDSKETSKSCQMYQDSLTQSQIAAQDTEGLECEFLSSKRLEMLLQALHHEQNSGRPFRKFIVKSDREDWLNCLDFWEKVQVYRRLFYKDKLDLHLITKHARSIFAQCIVEGAPQSINVSEQVKLFILDNLNPPYEDLFDRAEEEALIMLFEAFKLYMEEDVMSYCEVERTLKECRLETRNTNILNLQKLGLIKERPLTPDDPMEGYIDPVYDDSILQRVPEQFANWNMAKLAQNKLELEYFRQFLIPRCAEIDLKCWMDMEAWRRTAPDDSALRDQRAIEIKKNYLNKKYFFGPNSPAGKDGQNKVMEVGGGWGKFLEDKPHFNSILKAQKYVRARLENKHLPLFLISRDFQERHLIDSSIISDDDDMAAINQRLSFNMIKVINEGEEAFESVIEKKDKLFVDLNYWSSEGQDRLSIPYSDSDADSSRASYARSVHLGSRWALWIREVFLLQRALKNPTSCSQFKKFVSLSGGFLENDILFWLEVQKYKLMHKKKKGETTVQRKINAIINCFINSYLPPNLQIDISQDMADDIMEHKYEMKPTLFQRAQLTVFRGLLPHWVAFKEYHKRLLLADQVLPTLDRHRAVALDKEQKHREKLAQEREVERQVRTHAAFQAEHEEGLLKEDGTYPYADFLAKQGIITDDQILASVVARETQTVR</sequence>
<dbReference type="Pfam" id="PF00615">
    <property type="entry name" value="RGS"/>
    <property type="match status" value="3"/>
</dbReference>
<protein>
    <recommendedName>
        <fullName evidence="2">RGS domain-containing protein</fullName>
    </recommendedName>
</protein>
<dbReference type="InterPro" id="IPR036305">
    <property type="entry name" value="RGS_sf"/>
</dbReference>